<dbReference type="InterPro" id="IPR055100">
    <property type="entry name" value="GNAT_LYC1-like"/>
</dbReference>
<keyword evidence="1" id="KW-0732">Signal</keyword>
<dbReference type="PANTHER" id="PTHR34815">
    <property type="entry name" value="LYSINE ACETYLTRANSFERASE"/>
    <property type="match status" value="1"/>
</dbReference>
<accession>A0A5M3MIZ2</accession>
<proteinExistence type="predicted"/>
<keyword evidence="4" id="KW-1185">Reference proteome</keyword>
<feature type="domain" description="LYC1 C-terminal" evidence="2">
    <location>
        <begin position="201"/>
        <end position="383"/>
    </location>
</feature>
<dbReference type="Pfam" id="PF22998">
    <property type="entry name" value="GNAT_LYC1-like"/>
    <property type="match status" value="1"/>
</dbReference>
<dbReference type="GeneID" id="19198631"/>
<dbReference type="Proteomes" id="UP000053558">
    <property type="component" value="Unassembled WGS sequence"/>
</dbReference>
<reference evidence="4" key="1">
    <citation type="journal article" date="2012" name="Science">
        <title>The Paleozoic origin of enzymatic lignin decomposition reconstructed from 31 fungal genomes.</title>
        <authorList>
            <person name="Floudas D."/>
            <person name="Binder M."/>
            <person name="Riley R."/>
            <person name="Barry K."/>
            <person name="Blanchette R.A."/>
            <person name="Henrissat B."/>
            <person name="Martinez A.T."/>
            <person name="Otillar R."/>
            <person name="Spatafora J.W."/>
            <person name="Yadav J.S."/>
            <person name="Aerts A."/>
            <person name="Benoit I."/>
            <person name="Boyd A."/>
            <person name="Carlson A."/>
            <person name="Copeland A."/>
            <person name="Coutinho P.M."/>
            <person name="de Vries R.P."/>
            <person name="Ferreira P."/>
            <person name="Findley K."/>
            <person name="Foster B."/>
            <person name="Gaskell J."/>
            <person name="Glotzer D."/>
            <person name="Gorecki P."/>
            <person name="Heitman J."/>
            <person name="Hesse C."/>
            <person name="Hori C."/>
            <person name="Igarashi K."/>
            <person name="Jurgens J.A."/>
            <person name="Kallen N."/>
            <person name="Kersten P."/>
            <person name="Kohler A."/>
            <person name="Kuees U."/>
            <person name="Kumar T.K.A."/>
            <person name="Kuo A."/>
            <person name="LaButti K."/>
            <person name="Larrondo L.F."/>
            <person name="Lindquist E."/>
            <person name="Ling A."/>
            <person name="Lombard V."/>
            <person name="Lucas S."/>
            <person name="Lundell T."/>
            <person name="Martin R."/>
            <person name="McLaughlin D.J."/>
            <person name="Morgenstern I."/>
            <person name="Morin E."/>
            <person name="Murat C."/>
            <person name="Nagy L.G."/>
            <person name="Nolan M."/>
            <person name="Ohm R.A."/>
            <person name="Patyshakuliyeva A."/>
            <person name="Rokas A."/>
            <person name="Ruiz-Duenas F.J."/>
            <person name="Sabat G."/>
            <person name="Salamov A."/>
            <person name="Samejima M."/>
            <person name="Schmutz J."/>
            <person name="Slot J.C."/>
            <person name="St John F."/>
            <person name="Stenlid J."/>
            <person name="Sun H."/>
            <person name="Sun S."/>
            <person name="Syed K."/>
            <person name="Tsang A."/>
            <person name="Wiebenga A."/>
            <person name="Young D."/>
            <person name="Pisabarro A."/>
            <person name="Eastwood D.C."/>
            <person name="Martin F."/>
            <person name="Cullen D."/>
            <person name="Grigoriev I.V."/>
            <person name="Hibbett D.S."/>
        </authorList>
    </citation>
    <scope>NUCLEOTIDE SEQUENCE [LARGE SCALE GENOMIC DNA]</scope>
    <source>
        <strain evidence="4">RWD-64-598 SS2</strain>
    </source>
</reference>
<dbReference type="OMA" id="RSEHISA"/>
<dbReference type="KEGG" id="cput:CONPUDRAFT_107173"/>
<organism evidence="3 4">
    <name type="scientific">Coniophora puteana (strain RWD-64-598)</name>
    <name type="common">Brown rot fungus</name>
    <dbReference type="NCBI Taxonomy" id="741705"/>
    <lineage>
        <taxon>Eukaryota</taxon>
        <taxon>Fungi</taxon>
        <taxon>Dikarya</taxon>
        <taxon>Basidiomycota</taxon>
        <taxon>Agaricomycotina</taxon>
        <taxon>Agaricomycetes</taxon>
        <taxon>Agaricomycetidae</taxon>
        <taxon>Boletales</taxon>
        <taxon>Coniophorineae</taxon>
        <taxon>Coniophoraceae</taxon>
        <taxon>Coniophora</taxon>
    </lineage>
</organism>
<feature type="signal peptide" evidence="1">
    <location>
        <begin position="1"/>
        <end position="18"/>
    </location>
</feature>
<comment type="caution">
    <text evidence="3">The sequence shown here is derived from an EMBL/GenBank/DDBJ whole genome shotgun (WGS) entry which is preliminary data.</text>
</comment>
<dbReference type="InterPro" id="IPR053013">
    <property type="entry name" value="LAT"/>
</dbReference>
<name>A0A5M3MIZ2_CONPW</name>
<evidence type="ECO:0000256" key="1">
    <source>
        <dbReference type="SAM" id="SignalP"/>
    </source>
</evidence>
<gene>
    <name evidence="3" type="ORF">CONPUDRAFT_107173</name>
</gene>
<dbReference type="RefSeq" id="XP_007770808.1">
    <property type="nucleotide sequence ID" value="XM_007772618.1"/>
</dbReference>
<dbReference type="OrthoDB" id="2020070at2759"/>
<evidence type="ECO:0000313" key="3">
    <source>
        <dbReference type="EMBL" id="EIW79083.1"/>
    </source>
</evidence>
<sequence length="383" mass="43414">MPTSVDLASLCLFPATLAQVAESRKRQYPEWAGHLTFEQFTERDLAYDNLEHAKGGRMTIWVLAPRVDPQTLDFACACETYRRDAFVKWSDGKVEEVVGFGIASVYTPDGKRHKGYASHMMRLLHWVLTSDSLKEEDFPKAWGSPPPKVQGAGDAKFSVLYSDAGPEFYRTCGPTEGKSGGWEVKGAVSTLWDVPDEAILEESHSWRDIREEEELKVFWEKDAQLMRQTLAARQPEAGKVAAASFSPHKGVAMFQVPRSKFHTHHLFTLDVWGTELADPTQDVPTYATWAVDLSYKPRRLLITRMSASSETFPVLLKKIFGVAKHAGLQKVEIWNLDKSLLSAAEALRGRTYERSEHISAFRWYGEEPTSEIQWTFNEKFGWC</sequence>
<protein>
    <recommendedName>
        <fullName evidence="2">LYC1 C-terminal domain-containing protein</fullName>
    </recommendedName>
</protein>
<feature type="chain" id="PRO_5024303807" description="LYC1 C-terminal domain-containing protein" evidence="1">
    <location>
        <begin position="19"/>
        <end position="383"/>
    </location>
</feature>
<evidence type="ECO:0000259" key="2">
    <source>
        <dbReference type="Pfam" id="PF22998"/>
    </source>
</evidence>
<dbReference type="PANTHER" id="PTHR34815:SF2">
    <property type="entry name" value="N-ACETYLTRANSFERASE DOMAIN-CONTAINING PROTEIN"/>
    <property type="match status" value="1"/>
</dbReference>
<dbReference type="EMBL" id="JH711581">
    <property type="protein sequence ID" value="EIW79083.1"/>
    <property type="molecule type" value="Genomic_DNA"/>
</dbReference>
<dbReference type="AlphaFoldDB" id="A0A5M3MIZ2"/>
<evidence type="ECO:0000313" key="4">
    <source>
        <dbReference type="Proteomes" id="UP000053558"/>
    </source>
</evidence>